<accession>A0AAE1XHU7</accession>
<feature type="domain" description="Reverse transcriptase Ty1/copia-type" evidence="2">
    <location>
        <begin position="100"/>
        <end position="198"/>
    </location>
</feature>
<comment type="caution">
    <text evidence="3">The sequence shown here is derived from an EMBL/GenBank/DDBJ whole genome shotgun (WGS) entry which is preliminary data.</text>
</comment>
<dbReference type="EMBL" id="JACGWL010000001">
    <property type="protein sequence ID" value="KAK4411766.1"/>
    <property type="molecule type" value="Genomic_DNA"/>
</dbReference>
<dbReference type="AlphaFoldDB" id="A0AAE1XHU7"/>
<dbReference type="Proteomes" id="UP001289374">
    <property type="component" value="Unassembled WGS sequence"/>
</dbReference>
<dbReference type="InterPro" id="IPR043502">
    <property type="entry name" value="DNA/RNA_pol_sf"/>
</dbReference>
<feature type="region of interest" description="Disordered" evidence="1">
    <location>
        <begin position="52"/>
        <end position="87"/>
    </location>
</feature>
<organism evidence="3 4">
    <name type="scientific">Sesamum angolense</name>
    <dbReference type="NCBI Taxonomy" id="2727404"/>
    <lineage>
        <taxon>Eukaryota</taxon>
        <taxon>Viridiplantae</taxon>
        <taxon>Streptophyta</taxon>
        <taxon>Embryophyta</taxon>
        <taxon>Tracheophyta</taxon>
        <taxon>Spermatophyta</taxon>
        <taxon>Magnoliopsida</taxon>
        <taxon>eudicotyledons</taxon>
        <taxon>Gunneridae</taxon>
        <taxon>Pentapetalae</taxon>
        <taxon>asterids</taxon>
        <taxon>lamiids</taxon>
        <taxon>Lamiales</taxon>
        <taxon>Pedaliaceae</taxon>
        <taxon>Sesamum</taxon>
    </lineage>
</organism>
<evidence type="ECO:0000259" key="2">
    <source>
        <dbReference type="Pfam" id="PF07727"/>
    </source>
</evidence>
<gene>
    <name evidence="3" type="ORF">Sango_0249600</name>
</gene>
<evidence type="ECO:0000313" key="3">
    <source>
        <dbReference type="EMBL" id="KAK4411766.1"/>
    </source>
</evidence>
<evidence type="ECO:0000313" key="4">
    <source>
        <dbReference type="Proteomes" id="UP001289374"/>
    </source>
</evidence>
<evidence type="ECO:0000256" key="1">
    <source>
        <dbReference type="SAM" id="MobiDB-lite"/>
    </source>
</evidence>
<feature type="region of interest" description="Disordered" evidence="1">
    <location>
        <begin position="1"/>
        <end position="36"/>
    </location>
</feature>
<proteinExistence type="predicted"/>
<dbReference type="Pfam" id="PF07727">
    <property type="entry name" value="RVT_2"/>
    <property type="match status" value="1"/>
</dbReference>
<name>A0AAE1XHU7_9LAMI</name>
<keyword evidence="4" id="KW-1185">Reference proteome</keyword>
<dbReference type="SUPFAM" id="SSF56672">
    <property type="entry name" value="DNA/RNA polymerases"/>
    <property type="match status" value="1"/>
</dbReference>
<sequence length="273" mass="30697">MPDTPQQNGVAERRNRTLIDMDLETSGSSIPRKDVFEEDQLSSKILGELTVYPGYPPSIKGKQSNQEQSPTKDNENAEPSTLNNQNQEENVEEIASMDKNQVWELTKLPEGAKPVGFKWVYKTKRNPSGRIERYKAQVVAKGYTTKEGIDYRETISPVSKKDSFFMASVAHFDLELHQMDVKTTFLNGDLEEEAYIEKVLAKFRMSACSSTAAPIVKGDKFGIHQSPQNSLKENQMKNIPYASVVGSLMYVKVCTRPNIAFALGMLSRYQSNP</sequence>
<reference evidence="3" key="1">
    <citation type="submission" date="2020-06" db="EMBL/GenBank/DDBJ databases">
        <authorList>
            <person name="Li T."/>
            <person name="Hu X."/>
            <person name="Zhang T."/>
            <person name="Song X."/>
            <person name="Zhang H."/>
            <person name="Dai N."/>
            <person name="Sheng W."/>
            <person name="Hou X."/>
            <person name="Wei L."/>
        </authorList>
    </citation>
    <scope>NUCLEOTIDE SEQUENCE</scope>
    <source>
        <strain evidence="3">K16</strain>
        <tissue evidence="3">Leaf</tissue>
    </source>
</reference>
<dbReference type="InterPro" id="IPR013103">
    <property type="entry name" value="RVT_2"/>
</dbReference>
<reference evidence="3" key="2">
    <citation type="journal article" date="2024" name="Plant">
        <title>Genomic evolution and insights into agronomic trait innovations of Sesamum species.</title>
        <authorList>
            <person name="Miao H."/>
            <person name="Wang L."/>
            <person name="Qu L."/>
            <person name="Liu H."/>
            <person name="Sun Y."/>
            <person name="Le M."/>
            <person name="Wang Q."/>
            <person name="Wei S."/>
            <person name="Zheng Y."/>
            <person name="Lin W."/>
            <person name="Duan Y."/>
            <person name="Cao H."/>
            <person name="Xiong S."/>
            <person name="Wang X."/>
            <person name="Wei L."/>
            <person name="Li C."/>
            <person name="Ma Q."/>
            <person name="Ju M."/>
            <person name="Zhao R."/>
            <person name="Li G."/>
            <person name="Mu C."/>
            <person name="Tian Q."/>
            <person name="Mei H."/>
            <person name="Zhang T."/>
            <person name="Gao T."/>
            <person name="Zhang H."/>
        </authorList>
    </citation>
    <scope>NUCLEOTIDE SEQUENCE</scope>
    <source>
        <strain evidence="3">K16</strain>
    </source>
</reference>
<protein>
    <submittedName>
        <fullName evidence="3">Copia protein</fullName>
    </submittedName>
</protein>